<dbReference type="AlphaFoldDB" id="A0A9D9IAU5"/>
<dbReference type="Gene3D" id="2.40.30.200">
    <property type="match status" value="1"/>
</dbReference>
<sequence length="215" mass="24737">MVIRNVRFGDIDSYKDLGLILSSREISSPKIKEHYVDVDGADGSLDLTEVLGEIRYETRSIKLGFTVVDDRSKFWDIFSNVQNLIHGKRFRIVFDDDEDFYYVGRVSIDKWKTDKVLGTMNFTIEADPYKYWREETVLIEDVVDTKTIRLTNMRKSVNPTFLATNSMSLVFGSATVVVPPNEEIYSPDIRLTEGEHWLKVNGTGTLTIRYQMASL</sequence>
<comment type="caution">
    <text evidence="1">The sequence shown here is derived from an EMBL/GenBank/DDBJ whole genome shotgun (WGS) entry which is preliminary data.</text>
</comment>
<evidence type="ECO:0000313" key="2">
    <source>
        <dbReference type="Proteomes" id="UP000810292"/>
    </source>
</evidence>
<dbReference type="EMBL" id="JADIMF010000083">
    <property type="protein sequence ID" value="MBO8469192.1"/>
    <property type="molecule type" value="Genomic_DNA"/>
</dbReference>
<organism evidence="1 2">
    <name type="scientific">Candidatus Ornithospirochaeta stercoravium</name>
    <dbReference type="NCBI Taxonomy" id="2840897"/>
    <lineage>
        <taxon>Bacteria</taxon>
        <taxon>Pseudomonadati</taxon>
        <taxon>Spirochaetota</taxon>
        <taxon>Spirochaetia</taxon>
        <taxon>Spirochaetales</taxon>
        <taxon>Spirochaetaceae</taxon>
        <taxon>Spirochaetaceae incertae sedis</taxon>
        <taxon>Candidatus Ornithospirochaeta</taxon>
    </lineage>
</organism>
<reference evidence="1" key="1">
    <citation type="submission" date="2020-10" db="EMBL/GenBank/DDBJ databases">
        <authorList>
            <person name="Gilroy R."/>
        </authorList>
    </citation>
    <scope>NUCLEOTIDE SEQUENCE</scope>
    <source>
        <strain evidence="1">14700</strain>
    </source>
</reference>
<reference evidence="1" key="2">
    <citation type="journal article" date="2021" name="PeerJ">
        <title>Extensive microbial diversity within the chicken gut microbiome revealed by metagenomics and culture.</title>
        <authorList>
            <person name="Gilroy R."/>
            <person name="Ravi A."/>
            <person name="Getino M."/>
            <person name="Pursley I."/>
            <person name="Horton D.L."/>
            <person name="Alikhan N.F."/>
            <person name="Baker D."/>
            <person name="Gharbi K."/>
            <person name="Hall N."/>
            <person name="Watson M."/>
            <person name="Adriaenssens E.M."/>
            <person name="Foster-Nyarko E."/>
            <person name="Jarju S."/>
            <person name="Secka A."/>
            <person name="Antonio M."/>
            <person name="Oren A."/>
            <person name="Chaudhuri R.R."/>
            <person name="La Ragione R."/>
            <person name="Hildebrand F."/>
            <person name="Pallen M.J."/>
        </authorList>
    </citation>
    <scope>NUCLEOTIDE SEQUENCE</scope>
    <source>
        <strain evidence="1">14700</strain>
    </source>
</reference>
<evidence type="ECO:0000313" key="1">
    <source>
        <dbReference type="EMBL" id="MBO8469192.1"/>
    </source>
</evidence>
<gene>
    <name evidence="1" type="ORF">IAA72_05355</name>
</gene>
<name>A0A9D9IAU5_9SPIO</name>
<accession>A0A9D9IAU5</accession>
<proteinExistence type="predicted"/>
<protein>
    <submittedName>
        <fullName evidence="1">Phage tail family protein</fullName>
    </submittedName>
</protein>
<dbReference type="Proteomes" id="UP000810292">
    <property type="component" value="Unassembled WGS sequence"/>
</dbReference>